<evidence type="ECO:0000313" key="1">
    <source>
        <dbReference type="EMBL" id="CAG6489907.1"/>
    </source>
</evidence>
<name>A0A8D8CF09_CULPI</name>
<accession>A0A8D8CF09</accession>
<reference evidence="1" key="1">
    <citation type="submission" date="2021-05" db="EMBL/GenBank/DDBJ databases">
        <authorList>
            <person name="Alioto T."/>
            <person name="Alioto T."/>
            <person name="Gomez Garrido J."/>
        </authorList>
    </citation>
    <scope>NUCLEOTIDE SEQUENCE</scope>
</reference>
<dbReference type="EMBL" id="HBUE01113736">
    <property type="protein sequence ID" value="CAG6489907.1"/>
    <property type="molecule type" value="Transcribed_RNA"/>
</dbReference>
<dbReference type="AlphaFoldDB" id="A0A8D8CF09"/>
<proteinExistence type="predicted"/>
<sequence length="120" mass="13843">MSKIYSKLAIHSQHKSSFNIKLEVCVCVRSRALSREPSRCVTIIHKKKKRKNICLGCVCRGGVHKQKSVRTVSIHIIVWSLTDCVFPIVGRISFRRPTVKIRWLRIVIDGRDPSLSLTFW</sequence>
<protein>
    <submittedName>
        <fullName evidence="1">(northern house mosquito) hypothetical protein</fullName>
    </submittedName>
</protein>
<dbReference type="EMBL" id="HBUE01113735">
    <property type="protein sequence ID" value="CAG6489904.1"/>
    <property type="molecule type" value="Transcribed_RNA"/>
</dbReference>
<organism evidence="1">
    <name type="scientific">Culex pipiens</name>
    <name type="common">House mosquito</name>
    <dbReference type="NCBI Taxonomy" id="7175"/>
    <lineage>
        <taxon>Eukaryota</taxon>
        <taxon>Metazoa</taxon>
        <taxon>Ecdysozoa</taxon>
        <taxon>Arthropoda</taxon>
        <taxon>Hexapoda</taxon>
        <taxon>Insecta</taxon>
        <taxon>Pterygota</taxon>
        <taxon>Neoptera</taxon>
        <taxon>Endopterygota</taxon>
        <taxon>Diptera</taxon>
        <taxon>Nematocera</taxon>
        <taxon>Culicoidea</taxon>
        <taxon>Culicidae</taxon>
        <taxon>Culicinae</taxon>
        <taxon>Culicini</taxon>
        <taxon>Culex</taxon>
        <taxon>Culex</taxon>
    </lineage>
</organism>